<name>A0AC34QG56_9BILA</name>
<accession>A0AC34QG56</accession>
<organism evidence="1 2">
    <name type="scientific">Panagrolaimus sp. JU765</name>
    <dbReference type="NCBI Taxonomy" id="591449"/>
    <lineage>
        <taxon>Eukaryota</taxon>
        <taxon>Metazoa</taxon>
        <taxon>Ecdysozoa</taxon>
        <taxon>Nematoda</taxon>
        <taxon>Chromadorea</taxon>
        <taxon>Rhabditida</taxon>
        <taxon>Tylenchina</taxon>
        <taxon>Panagrolaimomorpha</taxon>
        <taxon>Panagrolaimoidea</taxon>
        <taxon>Panagrolaimidae</taxon>
        <taxon>Panagrolaimus</taxon>
    </lineage>
</organism>
<sequence length="318" mass="35634">MEEEHYDTPWEYKNKFLNALKPRPVSSNILPSTSTFENDSRNQQHKSMLIRPNENNSPLSSPSTGKLLKRSPNLKDETRRRRSEHGGSSSSSSPGSGPDYPFVKNTSGSSRLSHGLLKKFNNFNENELIHPNIGRAEAEQLLMPKSHEKNVLTEKSVISTGKMDDDSSNEQECSSSCDDECSFSEKYDCCKNREACDDLKPASKKYFIGVYPPSKVSGFLRPTEFVLYYRRPEAVPSLDEIPVCLPLTIAYMSCRGAMYHFGVKQGQGANGLPTIRVVINDGPNNEPCFCSMKALISYYETYGVLKKNGDLELFSIPD</sequence>
<evidence type="ECO:0000313" key="1">
    <source>
        <dbReference type="Proteomes" id="UP000887576"/>
    </source>
</evidence>
<protein>
    <submittedName>
        <fullName evidence="2">Uncharacterized protein</fullName>
    </submittedName>
</protein>
<reference evidence="2" key="1">
    <citation type="submission" date="2022-11" db="UniProtKB">
        <authorList>
            <consortium name="WormBaseParasite"/>
        </authorList>
    </citation>
    <scope>IDENTIFICATION</scope>
</reference>
<dbReference type="WBParaSite" id="JU765_v2.g1617.t1">
    <property type="protein sequence ID" value="JU765_v2.g1617.t1"/>
    <property type="gene ID" value="JU765_v2.g1617"/>
</dbReference>
<evidence type="ECO:0000313" key="2">
    <source>
        <dbReference type="WBParaSite" id="JU765_v2.g1617.t1"/>
    </source>
</evidence>
<dbReference type="Proteomes" id="UP000887576">
    <property type="component" value="Unplaced"/>
</dbReference>
<proteinExistence type="predicted"/>